<dbReference type="Proteomes" id="UP000478052">
    <property type="component" value="Unassembled WGS sequence"/>
</dbReference>
<evidence type="ECO:0000313" key="3">
    <source>
        <dbReference type="Proteomes" id="UP000478052"/>
    </source>
</evidence>
<reference evidence="2 3" key="1">
    <citation type="submission" date="2019-08" db="EMBL/GenBank/DDBJ databases">
        <title>Whole genome of Aphis craccivora.</title>
        <authorList>
            <person name="Voronova N.V."/>
            <person name="Shulinski R.S."/>
            <person name="Bandarenka Y.V."/>
            <person name="Zhorov D.G."/>
            <person name="Warner D."/>
        </authorList>
    </citation>
    <scope>NUCLEOTIDE SEQUENCE [LARGE SCALE GENOMIC DNA]</scope>
    <source>
        <strain evidence="2">180601</strain>
        <tissue evidence="2">Whole Body</tissue>
    </source>
</reference>
<name>A0A6G0W6N0_APHCR</name>
<gene>
    <name evidence="2" type="ORF">FWK35_00034444</name>
</gene>
<dbReference type="OrthoDB" id="6431883at2759"/>
<evidence type="ECO:0000313" key="2">
    <source>
        <dbReference type="EMBL" id="KAF0721726.1"/>
    </source>
</evidence>
<sequence length="82" mass="9542">MRYLQGKGYCLKEYNIGRHYKSKHASTYNDLSGKLRSDKFEILKQNLLAQQSIFTKRSCQNESRKSKFSSSSYSGDSREAVY</sequence>
<accession>A0A6G0W6N0</accession>
<organism evidence="2 3">
    <name type="scientific">Aphis craccivora</name>
    <name type="common">Cowpea aphid</name>
    <dbReference type="NCBI Taxonomy" id="307492"/>
    <lineage>
        <taxon>Eukaryota</taxon>
        <taxon>Metazoa</taxon>
        <taxon>Ecdysozoa</taxon>
        <taxon>Arthropoda</taxon>
        <taxon>Hexapoda</taxon>
        <taxon>Insecta</taxon>
        <taxon>Pterygota</taxon>
        <taxon>Neoptera</taxon>
        <taxon>Paraneoptera</taxon>
        <taxon>Hemiptera</taxon>
        <taxon>Sternorrhyncha</taxon>
        <taxon>Aphidomorpha</taxon>
        <taxon>Aphidoidea</taxon>
        <taxon>Aphididae</taxon>
        <taxon>Aphidini</taxon>
        <taxon>Aphis</taxon>
        <taxon>Aphis</taxon>
    </lineage>
</organism>
<feature type="region of interest" description="Disordered" evidence="1">
    <location>
        <begin position="59"/>
        <end position="82"/>
    </location>
</feature>
<protein>
    <submittedName>
        <fullName evidence="2">Uncharacterized protein</fullName>
    </submittedName>
</protein>
<evidence type="ECO:0000256" key="1">
    <source>
        <dbReference type="SAM" id="MobiDB-lite"/>
    </source>
</evidence>
<keyword evidence="3" id="KW-1185">Reference proteome</keyword>
<proteinExistence type="predicted"/>
<comment type="caution">
    <text evidence="2">The sequence shown here is derived from an EMBL/GenBank/DDBJ whole genome shotgun (WGS) entry which is preliminary data.</text>
</comment>
<dbReference type="AlphaFoldDB" id="A0A6G0W6N0"/>
<dbReference type="EMBL" id="VUJU01009136">
    <property type="protein sequence ID" value="KAF0721726.1"/>
    <property type="molecule type" value="Genomic_DNA"/>
</dbReference>